<proteinExistence type="predicted"/>
<feature type="compositionally biased region" description="Polar residues" evidence="1">
    <location>
        <begin position="269"/>
        <end position="282"/>
    </location>
</feature>
<gene>
    <name evidence="3" type="ORF">CC84DRAFT_1206115</name>
</gene>
<dbReference type="Pfam" id="PF00226">
    <property type="entry name" value="DnaJ"/>
    <property type="match status" value="1"/>
</dbReference>
<accession>A0A177CA26</accession>
<organism evidence="3 4">
    <name type="scientific">Paraphaeosphaeria sporulosa</name>
    <dbReference type="NCBI Taxonomy" id="1460663"/>
    <lineage>
        <taxon>Eukaryota</taxon>
        <taxon>Fungi</taxon>
        <taxon>Dikarya</taxon>
        <taxon>Ascomycota</taxon>
        <taxon>Pezizomycotina</taxon>
        <taxon>Dothideomycetes</taxon>
        <taxon>Pleosporomycetidae</taxon>
        <taxon>Pleosporales</taxon>
        <taxon>Massarineae</taxon>
        <taxon>Didymosphaeriaceae</taxon>
        <taxon>Paraphaeosphaeria</taxon>
    </lineage>
</organism>
<dbReference type="InterPro" id="IPR036869">
    <property type="entry name" value="J_dom_sf"/>
</dbReference>
<evidence type="ECO:0000313" key="4">
    <source>
        <dbReference type="Proteomes" id="UP000077069"/>
    </source>
</evidence>
<dbReference type="AlphaFoldDB" id="A0A177CA26"/>
<dbReference type="InterPro" id="IPR050817">
    <property type="entry name" value="DjlA_DnaK_co-chaperone"/>
</dbReference>
<dbReference type="Proteomes" id="UP000077069">
    <property type="component" value="Unassembled WGS sequence"/>
</dbReference>
<dbReference type="SUPFAM" id="SSF46565">
    <property type="entry name" value="Chaperone J-domain"/>
    <property type="match status" value="1"/>
</dbReference>
<dbReference type="OrthoDB" id="10250354at2759"/>
<dbReference type="Gene3D" id="1.10.287.110">
    <property type="entry name" value="DnaJ domain"/>
    <property type="match status" value="1"/>
</dbReference>
<keyword evidence="4" id="KW-1185">Reference proteome</keyword>
<feature type="compositionally biased region" description="Basic and acidic residues" evidence="1">
    <location>
        <begin position="166"/>
        <end position="178"/>
    </location>
</feature>
<dbReference type="RefSeq" id="XP_018034800.1">
    <property type="nucleotide sequence ID" value="XM_018182017.1"/>
</dbReference>
<feature type="compositionally biased region" description="Basic and acidic residues" evidence="1">
    <location>
        <begin position="102"/>
        <end position="115"/>
    </location>
</feature>
<evidence type="ECO:0000313" key="3">
    <source>
        <dbReference type="EMBL" id="OAG04435.1"/>
    </source>
</evidence>
<dbReference type="CDD" id="cd06257">
    <property type="entry name" value="DnaJ"/>
    <property type="match status" value="1"/>
</dbReference>
<sequence>MSRLVRLDCTLPRDNTKKEKVVEHHLPPELVKNIVEKHVYLPDPKPAVKKKKEIIRHLEPERIKKTVNEHVYLSEPVIEVEHIVHYHHGSGSRQPYSTWHGSHHEYGEISKSAEKRSKKYVKAKMEESDSDDARKHISPIRRKERRREDDHSEGERNYSRNGKGKQKNDRRDDRDVPRRRNHHRKRLSGRSGRHDHDDRNNNSKKEHRARSRSRDCSHSRRRSSHKGSLSTETLKRSSTKKREKSRAREPEPEASDQEDDEGDVYYENDTINSESKVSSSFTKRIEAPRKTPPVSSFDPYIALGLQGQRPTVDQVDIDASYKFLLRKWHPDRHMSRTKEEQDNATERTAELNRAYDILGNAGRRKVFDRTGKTEFWELNQLVEKEAKKEMAIARPGQGVLKNLQFL</sequence>
<dbReference type="GeneID" id="28765503"/>
<dbReference type="InterPro" id="IPR001623">
    <property type="entry name" value="DnaJ_domain"/>
</dbReference>
<dbReference type="PROSITE" id="PS50076">
    <property type="entry name" value="DNAJ_2"/>
    <property type="match status" value="1"/>
</dbReference>
<dbReference type="InParanoid" id="A0A177CA26"/>
<feature type="compositionally biased region" description="Basic and acidic residues" evidence="1">
    <location>
        <begin position="192"/>
        <end position="204"/>
    </location>
</feature>
<feature type="compositionally biased region" description="Acidic residues" evidence="1">
    <location>
        <begin position="252"/>
        <end position="266"/>
    </location>
</feature>
<dbReference type="PANTHER" id="PTHR24074">
    <property type="entry name" value="CO-CHAPERONE PROTEIN DJLA"/>
    <property type="match status" value="1"/>
</dbReference>
<evidence type="ECO:0000256" key="1">
    <source>
        <dbReference type="SAM" id="MobiDB-lite"/>
    </source>
</evidence>
<feature type="compositionally biased region" description="Basic residues" evidence="1">
    <location>
        <begin position="136"/>
        <end position="145"/>
    </location>
</feature>
<feature type="region of interest" description="Disordered" evidence="1">
    <location>
        <begin position="88"/>
        <end position="291"/>
    </location>
</feature>
<dbReference type="EMBL" id="KV441553">
    <property type="protein sequence ID" value="OAG04435.1"/>
    <property type="molecule type" value="Genomic_DNA"/>
</dbReference>
<feature type="compositionally biased region" description="Polar residues" evidence="1">
    <location>
        <begin position="91"/>
        <end position="100"/>
    </location>
</feature>
<feature type="compositionally biased region" description="Basic and acidic residues" evidence="1">
    <location>
        <begin position="123"/>
        <end position="135"/>
    </location>
</feature>
<evidence type="ECO:0000259" key="2">
    <source>
        <dbReference type="PROSITE" id="PS50076"/>
    </source>
</evidence>
<protein>
    <recommendedName>
        <fullName evidence="2">J domain-containing protein</fullName>
    </recommendedName>
</protein>
<feature type="compositionally biased region" description="Basic and acidic residues" evidence="1">
    <location>
        <begin position="146"/>
        <end position="158"/>
    </location>
</feature>
<dbReference type="SMART" id="SM00271">
    <property type="entry name" value="DnaJ"/>
    <property type="match status" value="1"/>
</dbReference>
<name>A0A177CA26_9PLEO</name>
<reference evidence="3 4" key="1">
    <citation type="submission" date="2016-05" db="EMBL/GenBank/DDBJ databases">
        <title>Comparative analysis of secretome profiles of manganese(II)-oxidizing ascomycete fungi.</title>
        <authorList>
            <consortium name="DOE Joint Genome Institute"/>
            <person name="Zeiner C.A."/>
            <person name="Purvine S.O."/>
            <person name="Zink E.M."/>
            <person name="Wu S."/>
            <person name="Pasa-Tolic L."/>
            <person name="Chaput D.L."/>
            <person name="Haridas S."/>
            <person name="Grigoriev I.V."/>
            <person name="Santelli C.M."/>
            <person name="Hansel C.M."/>
        </authorList>
    </citation>
    <scope>NUCLEOTIDE SEQUENCE [LARGE SCALE GENOMIC DNA]</scope>
    <source>
        <strain evidence="3 4">AP3s5-JAC2a</strain>
    </source>
</reference>
<feature type="compositionally biased region" description="Basic residues" evidence="1">
    <location>
        <begin position="179"/>
        <end position="191"/>
    </location>
</feature>
<feature type="domain" description="J" evidence="2">
    <location>
        <begin position="298"/>
        <end position="371"/>
    </location>
</feature>